<comment type="caution">
    <text evidence="1">The sequence shown here is derived from an EMBL/GenBank/DDBJ whole genome shotgun (WGS) entry which is preliminary data.</text>
</comment>
<evidence type="ECO:0000313" key="1">
    <source>
        <dbReference type="EMBL" id="KAK9276569.1"/>
    </source>
</evidence>
<protein>
    <submittedName>
        <fullName evidence="1">Uncharacterized protein</fullName>
    </submittedName>
</protein>
<dbReference type="Proteomes" id="UP001415857">
    <property type="component" value="Unassembled WGS sequence"/>
</dbReference>
<gene>
    <name evidence="1" type="ORF">L1049_006104</name>
</gene>
<evidence type="ECO:0000313" key="2">
    <source>
        <dbReference type="Proteomes" id="UP001415857"/>
    </source>
</evidence>
<name>A0AAP0RFE3_LIQFO</name>
<reference evidence="1 2" key="1">
    <citation type="journal article" date="2024" name="Plant J.">
        <title>Genome sequences and population genomics reveal climatic adaptation and genomic divergence between two closely related sweetgum species.</title>
        <authorList>
            <person name="Xu W.Q."/>
            <person name="Ren C.Q."/>
            <person name="Zhang X.Y."/>
            <person name="Comes H.P."/>
            <person name="Liu X.H."/>
            <person name="Li Y.G."/>
            <person name="Kettle C.J."/>
            <person name="Jalonen R."/>
            <person name="Gaisberger H."/>
            <person name="Ma Y.Z."/>
            <person name="Qiu Y.X."/>
        </authorList>
    </citation>
    <scope>NUCLEOTIDE SEQUENCE [LARGE SCALE GENOMIC DNA]</scope>
    <source>
        <strain evidence="1">Hangzhou</strain>
    </source>
</reference>
<accession>A0AAP0RFE3</accession>
<proteinExistence type="predicted"/>
<dbReference type="AlphaFoldDB" id="A0AAP0RFE3"/>
<organism evidence="1 2">
    <name type="scientific">Liquidambar formosana</name>
    <name type="common">Formosan gum</name>
    <dbReference type="NCBI Taxonomy" id="63359"/>
    <lineage>
        <taxon>Eukaryota</taxon>
        <taxon>Viridiplantae</taxon>
        <taxon>Streptophyta</taxon>
        <taxon>Embryophyta</taxon>
        <taxon>Tracheophyta</taxon>
        <taxon>Spermatophyta</taxon>
        <taxon>Magnoliopsida</taxon>
        <taxon>eudicotyledons</taxon>
        <taxon>Gunneridae</taxon>
        <taxon>Pentapetalae</taxon>
        <taxon>Saxifragales</taxon>
        <taxon>Altingiaceae</taxon>
        <taxon>Liquidambar</taxon>
    </lineage>
</organism>
<dbReference type="EMBL" id="JBBPBK010000010">
    <property type="protein sequence ID" value="KAK9276569.1"/>
    <property type="molecule type" value="Genomic_DNA"/>
</dbReference>
<keyword evidence="2" id="KW-1185">Reference proteome</keyword>
<sequence>MAGGAADGQFWHRNLGIKGTGMICQLKKLQSWSVLNAYVFYYVGPDGWKKLSGDDVGELHYKYYPVMPSTREQEMVEVAGA</sequence>